<reference evidence="1 2" key="1">
    <citation type="journal article" date="2021" name="Comput. Struct. Biotechnol. J.">
        <title>De novo genome assembly of the potent medicinal plant Rehmannia glutinosa using nanopore technology.</title>
        <authorList>
            <person name="Ma L."/>
            <person name="Dong C."/>
            <person name="Song C."/>
            <person name="Wang X."/>
            <person name="Zheng X."/>
            <person name="Niu Y."/>
            <person name="Chen S."/>
            <person name="Feng W."/>
        </authorList>
    </citation>
    <scope>NUCLEOTIDE SEQUENCE [LARGE SCALE GENOMIC DNA]</scope>
    <source>
        <strain evidence="1">DH-2019</strain>
    </source>
</reference>
<organism evidence="1 2">
    <name type="scientific">Rehmannia glutinosa</name>
    <name type="common">Chinese foxglove</name>
    <dbReference type="NCBI Taxonomy" id="99300"/>
    <lineage>
        <taxon>Eukaryota</taxon>
        <taxon>Viridiplantae</taxon>
        <taxon>Streptophyta</taxon>
        <taxon>Embryophyta</taxon>
        <taxon>Tracheophyta</taxon>
        <taxon>Spermatophyta</taxon>
        <taxon>Magnoliopsida</taxon>
        <taxon>eudicotyledons</taxon>
        <taxon>Gunneridae</taxon>
        <taxon>Pentapetalae</taxon>
        <taxon>asterids</taxon>
        <taxon>lamiids</taxon>
        <taxon>Lamiales</taxon>
        <taxon>Orobanchaceae</taxon>
        <taxon>Rehmannieae</taxon>
        <taxon>Rehmannia</taxon>
    </lineage>
</organism>
<accession>A0ABR0UAH3</accession>
<proteinExistence type="predicted"/>
<dbReference type="Proteomes" id="UP001318860">
    <property type="component" value="Unassembled WGS sequence"/>
</dbReference>
<keyword evidence="2" id="KW-1185">Reference proteome</keyword>
<name>A0ABR0UAH3_REHGL</name>
<comment type="caution">
    <text evidence="1">The sequence shown here is derived from an EMBL/GenBank/DDBJ whole genome shotgun (WGS) entry which is preliminary data.</text>
</comment>
<evidence type="ECO:0000313" key="2">
    <source>
        <dbReference type="Proteomes" id="UP001318860"/>
    </source>
</evidence>
<dbReference type="EMBL" id="JABTTQ020003167">
    <property type="protein sequence ID" value="KAK6119555.1"/>
    <property type="molecule type" value="Genomic_DNA"/>
</dbReference>
<gene>
    <name evidence="1" type="ORF">DH2020_046722</name>
</gene>
<evidence type="ECO:0000313" key="1">
    <source>
        <dbReference type="EMBL" id="KAK6119555.1"/>
    </source>
</evidence>
<protein>
    <submittedName>
        <fullName evidence="1">Uncharacterized protein</fullName>
    </submittedName>
</protein>
<sequence length="229" mass="26660">MPHLEDFIEGDKILENVMDHVEIAGQRLVNTQQGGVGNQSLINIAIQQGNKRIPLVELNVATTQKGRSTQPKKEDLPSRMVKSVGEELEREERKTWGLSPWKWCKQTVKASRGIRDIWNYWMKMRINESKKLKICEQGEELILESRVEWNIELVKRIFSKEDNEKILQMPISQEGSRGRLVWHWEKNGNFSVKSAYRRLVAEAGLKRDLPESSNGTDLYRKCWAKFLQV</sequence>